<name>A0ABQ1FWC1_9GAMM</name>
<comment type="caution">
    <text evidence="1">The sequence shown here is derived from an EMBL/GenBank/DDBJ whole genome shotgun (WGS) entry which is preliminary data.</text>
</comment>
<dbReference type="EMBL" id="BMFZ01000001">
    <property type="protein sequence ID" value="GGA29789.1"/>
    <property type="molecule type" value="Genomic_DNA"/>
</dbReference>
<sequence length="66" mass="7484">MGEDAEWLENCCCTRQPDGLTEPLAVQLWKAEETFLSISSFKFKFKFNIKVVGAGPHRVKGRKRGP</sequence>
<keyword evidence="2" id="KW-1185">Reference proteome</keyword>
<evidence type="ECO:0000313" key="1">
    <source>
        <dbReference type="EMBL" id="GGA29789.1"/>
    </source>
</evidence>
<evidence type="ECO:0000313" key="2">
    <source>
        <dbReference type="Proteomes" id="UP000627464"/>
    </source>
</evidence>
<dbReference type="Proteomes" id="UP000627464">
    <property type="component" value="Unassembled WGS sequence"/>
</dbReference>
<accession>A0ABQ1FWC1</accession>
<organism evidence="1 2">
    <name type="scientific">Hafnia psychrotolerans</name>
    <dbReference type="NCBI Taxonomy" id="1477018"/>
    <lineage>
        <taxon>Bacteria</taxon>
        <taxon>Pseudomonadati</taxon>
        <taxon>Pseudomonadota</taxon>
        <taxon>Gammaproteobacteria</taxon>
        <taxon>Enterobacterales</taxon>
        <taxon>Hafniaceae</taxon>
        <taxon>Hafnia</taxon>
    </lineage>
</organism>
<proteinExistence type="predicted"/>
<protein>
    <submittedName>
        <fullName evidence="1">Uncharacterized protein</fullName>
    </submittedName>
</protein>
<reference evidence="2" key="1">
    <citation type="journal article" date="2019" name="Int. J. Syst. Evol. Microbiol.">
        <title>The Global Catalogue of Microorganisms (GCM) 10K type strain sequencing project: providing services to taxonomists for standard genome sequencing and annotation.</title>
        <authorList>
            <consortium name="The Broad Institute Genomics Platform"/>
            <consortium name="The Broad Institute Genome Sequencing Center for Infectious Disease"/>
            <person name="Wu L."/>
            <person name="Ma J."/>
        </authorList>
    </citation>
    <scope>NUCLEOTIDE SEQUENCE [LARGE SCALE GENOMIC DNA]</scope>
    <source>
        <strain evidence="2">CGMCC 1.12806</strain>
    </source>
</reference>
<gene>
    <name evidence="1" type="ORF">GCM10011328_00310</name>
</gene>